<organism evidence="1 2">
    <name type="scientific">Arachis hypogaea</name>
    <name type="common">Peanut</name>
    <dbReference type="NCBI Taxonomy" id="3818"/>
    <lineage>
        <taxon>Eukaryota</taxon>
        <taxon>Viridiplantae</taxon>
        <taxon>Streptophyta</taxon>
        <taxon>Embryophyta</taxon>
        <taxon>Tracheophyta</taxon>
        <taxon>Spermatophyta</taxon>
        <taxon>Magnoliopsida</taxon>
        <taxon>eudicotyledons</taxon>
        <taxon>Gunneridae</taxon>
        <taxon>Pentapetalae</taxon>
        <taxon>rosids</taxon>
        <taxon>fabids</taxon>
        <taxon>Fabales</taxon>
        <taxon>Fabaceae</taxon>
        <taxon>Papilionoideae</taxon>
        <taxon>50 kb inversion clade</taxon>
        <taxon>dalbergioids sensu lato</taxon>
        <taxon>Dalbergieae</taxon>
        <taxon>Pterocarpus clade</taxon>
        <taxon>Arachis</taxon>
    </lineage>
</organism>
<name>A0A6B9V9A5_ARAHY</name>
<gene>
    <name evidence="1" type="ORF">DS421_19g656200</name>
</gene>
<sequence length="174" mass="19360">MGPRTAPVAAASRRGGRLRLSTAGREDDASWRSGRRGVMEQTEPRHAVGVLTVAGKEFRPSQVSWSEKEAVPLCPDRREWFCDFRDHRRSSGLSFCHLRPCCHRVPPPGAAAASFCYFRVRIRFAYAACSCFCFRESKPSRVLIAGDFGQSKKSSVDTLGLSFACRGRGAFRKL</sequence>
<reference evidence="1 2" key="1">
    <citation type="submission" date="2020-01" db="EMBL/GenBank/DDBJ databases">
        <title>Genome sequence of Arachis hypogaea, cultivar Shitouqi.</title>
        <authorList>
            <person name="Zhuang W."/>
            <person name="Chen H."/>
            <person name="Varshney R."/>
            <person name="Wang D."/>
            <person name="Ming R."/>
        </authorList>
    </citation>
    <scope>NUCLEOTIDE SEQUENCE [LARGE SCALE GENOMIC DNA]</scope>
    <source>
        <tissue evidence="1">Young leaf</tissue>
    </source>
</reference>
<dbReference type="EMBL" id="CP031001">
    <property type="protein sequence ID" value="QHN77827.1"/>
    <property type="molecule type" value="Genomic_DNA"/>
</dbReference>
<dbReference type="Proteomes" id="UP000464620">
    <property type="component" value="Chromosome B09"/>
</dbReference>
<dbReference type="AlphaFoldDB" id="A0A6B9V9A5"/>
<accession>A0A6B9V9A5</accession>
<evidence type="ECO:0000313" key="1">
    <source>
        <dbReference type="EMBL" id="QHN77827.1"/>
    </source>
</evidence>
<evidence type="ECO:0000313" key="2">
    <source>
        <dbReference type="Proteomes" id="UP000464620"/>
    </source>
</evidence>
<protein>
    <submittedName>
        <fullName evidence="1">Uncharacterized protein</fullName>
    </submittedName>
</protein>
<proteinExistence type="predicted"/>